<dbReference type="Proteomes" id="UP000267249">
    <property type="component" value="Chromosome"/>
</dbReference>
<accession>A0AAN1QLH8</accession>
<sequence length="78" mass="9217">MERETTQELTAEQESELQRILQEIEQSYLSDGKINLQEARAIVQLSKQLAPVQAEALYRIRQALRQRWGDRLEVEFED</sequence>
<evidence type="ECO:0000313" key="1">
    <source>
        <dbReference type="EMBL" id="AZB71334.1"/>
    </source>
</evidence>
<dbReference type="RefSeq" id="WP_208674554.1">
    <property type="nucleotide sequence ID" value="NZ_CP030139.2"/>
</dbReference>
<evidence type="ECO:0000313" key="2">
    <source>
        <dbReference type="Proteomes" id="UP000267249"/>
    </source>
</evidence>
<name>A0AAN1QLH8_SYNEL</name>
<protein>
    <submittedName>
        <fullName evidence="1">Uncharacterized protein</fullName>
    </submittedName>
</protein>
<reference evidence="1 2" key="1">
    <citation type="journal article" date="2018" name="Sci. Rep.">
        <title>Genome Features and Biochemical Characteristics of a Robust, Fast Growing and Naturally Transformable Cyanobacterium Synechococcus elongatus PCC 11801 Isolated from India.</title>
        <authorList>
            <person name="Jaiswal D."/>
            <person name="Sengupta A."/>
            <person name="Sohoni S."/>
            <person name="Sengupta S."/>
            <person name="Phadnavis A.G."/>
            <person name="Pakrasi H.B."/>
            <person name="Wangikar P.P."/>
        </authorList>
    </citation>
    <scope>NUCLEOTIDE SEQUENCE [LARGE SCALE GENOMIC DNA]</scope>
    <source>
        <strain evidence="1 2">PCC 11801</strain>
    </source>
</reference>
<organism evidence="1 2">
    <name type="scientific">Synechococcus elongatus PCC 11801</name>
    <dbReference type="NCBI Taxonomy" id="2219813"/>
    <lineage>
        <taxon>Bacteria</taxon>
        <taxon>Bacillati</taxon>
        <taxon>Cyanobacteriota</taxon>
        <taxon>Cyanophyceae</taxon>
        <taxon>Synechococcales</taxon>
        <taxon>Synechococcaceae</taxon>
        <taxon>Synechococcus</taxon>
    </lineage>
</organism>
<dbReference type="EMBL" id="CP030139">
    <property type="protein sequence ID" value="AZB71334.1"/>
    <property type="molecule type" value="Genomic_DNA"/>
</dbReference>
<proteinExistence type="predicted"/>
<gene>
    <name evidence="1" type="ORF">DOP62_00070</name>
</gene>
<dbReference type="AlphaFoldDB" id="A0AAN1QLH8"/>